<dbReference type="InterPro" id="IPR012677">
    <property type="entry name" value="Nucleotide-bd_a/b_plait_sf"/>
</dbReference>
<comment type="function">
    <text evidence="10 12">Plays a role in maintaining the mitochondrial genome and in controlling the mtDNA escape. Involved in the regulation of mtDNA nucleotide structure and number. May have a dispensable role in early maturation of pre-rRNA.</text>
</comment>
<feature type="domain" description="RRM" evidence="13">
    <location>
        <begin position="178"/>
        <end position="250"/>
    </location>
</feature>
<dbReference type="SUPFAM" id="SSF52540">
    <property type="entry name" value="P-loop containing nucleoside triphosphate hydrolases"/>
    <property type="match status" value="1"/>
</dbReference>
<evidence type="ECO:0000256" key="12">
    <source>
        <dbReference type="RuleBase" id="RU367108"/>
    </source>
</evidence>
<comment type="subcellular location">
    <subcellularLocation>
        <location evidence="1 12">Mitochondrion inner membrane</location>
        <topology evidence="1 12">Single-pass membrane protein</topology>
    </subcellularLocation>
</comment>
<evidence type="ECO:0000256" key="4">
    <source>
        <dbReference type="ARBA" id="ARBA00022692"/>
    </source>
</evidence>
<dbReference type="OrthoDB" id="10267654at2759"/>
<dbReference type="GO" id="GO:0006397">
    <property type="term" value="P:mRNA processing"/>
    <property type="evidence" value="ECO:0007669"/>
    <property type="project" value="UniProtKB-UniRule"/>
</dbReference>
<dbReference type="GO" id="GO:0003723">
    <property type="term" value="F:RNA binding"/>
    <property type="evidence" value="ECO:0007669"/>
    <property type="project" value="UniProtKB-UniRule"/>
</dbReference>
<evidence type="ECO:0000256" key="2">
    <source>
        <dbReference type="ARBA" id="ARBA00010320"/>
    </source>
</evidence>
<dbReference type="SMART" id="SM00360">
    <property type="entry name" value="RRM"/>
    <property type="match status" value="1"/>
</dbReference>
<evidence type="ECO:0000313" key="15">
    <source>
        <dbReference type="Proteomes" id="UP000193920"/>
    </source>
</evidence>
<keyword evidence="6" id="KW-0809">Transit peptide</keyword>
<dbReference type="GO" id="GO:0005743">
    <property type="term" value="C:mitochondrial inner membrane"/>
    <property type="evidence" value="ECO:0007669"/>
    <property type="project" value="UniProtKB-SubCell"/>
</dbReference>
<dbReference type="Pfam" id="PF10443">
    <property type="entry name" value="RNA12"/>
    <property type="match status" value="1"/>
</dbReference>
<reference evidence="14 15" key="1">
    <citation type="submission" date="2016-08" db="EMBL/GenBank/DDBJ databases">
        <title>A Parts List for Fungal Cellulosomes Revealed by Comparative Genomics.</title>
        <authorList>
            <consortium name="DOE Joint Genome Institute"/>
            <person name="Haitjema C.H."/>
            <person name="Gilmore S.P."/>
            <person name="Henske J.K."/>
            <person name="Solomon K.V."/>
            <person name="De Groot R."/>
            <person name="Kuo A."/>
            <person name="Mondo S.J."/>
            <person name="Salamov A.A."/>
            <person name="Labutti K."/>
            <person name="Zhao Z."/>
            <person name="Chiniquy J."/>
            <person name="Barry K."/>
            <person name="Brewer H.M."/>
            <person name="Purvine S.O."/>
            <person name="Wright A.T."/>
            <person name="Boxma B."/>
            <person name="Van Alen T."/>
            <person name="Hackstein J.H."/>
            <person name="Baker S.E."/>
            <person name="Grigoriev I.V."/>
            <person name="O'Malley M.A."/>
        </authorList>
    </citation>
    <scope>NUCLEOTIDE SEQUENCE [LARGE SCALE GENOMIC DNA]</scope>
    <source>
        <strain evidence="14 15">G1</strain>
    </source>
</reference>
<dbReference type="Pfam" id="PF00076">
    <property type="entry name" value="RRM_1"/>
    <property type="match status" value="1"/>
</dbReference>
<evidence type="ECO:0000256" key="8">
    <source>
        <dbReference type="ARBA" id="ARBA00023128"/>
    </source>
</evidence>
<keyword evidence="12" id="KW-0507">mRNA processing</keyword>
<keyword evidence="7" id="KW-1133">Transmembrane helix</keyword>
<evidence type="ECO:0000256" key="10">
    <source>
        <dbReference type="ARBA" id="ARBA00025276"/>
    </source>
</evidence>
<dbReference type="InterPro" id="IPR000504">
    <property type="entry name" value="RRM_dom"/>
</dbReference>
<dbReference type="EMBL" id="MCOG01000291">
    <property type="protein sequence ID" value="ORY20414.1"/>
    <property type="molecule type" value="Genomic_DNA"/>
</dbReference>
<proteinExistence type="inferred from homology"/>
<keyword evidence="8 12" id="KW-0496">Mitochondrion</keyword>
<keyword evidence="11 12" id="KW-0694">RNA-binding</keyword>
<evidence type="ECO:0000256" key="9">
    <source>
        <dbReference type="ARBA" id="ARBA00023136"/>
    </source>
</evidence>
<dbReference type="Gene3D" id="3.30.70.330">
    <property type="match status" value="1"/>
</dbReference>
<evidence type="ECO:0000256" key="7">
    <source>
        <dbReference type="ARBA" id="ARBA00022989"/>
    </source>
</evidence>
<organism evidence="14 15">
    <name type="scientific">Neocallimastix californiae</name>
    <dbReference type="NCBI Taxonomy" id="1754190"/>
    <lineage>
        <taxon>Eukaryota</taxon>
        <taxon>Fungi</taxon>
        <taxon>Fungi incertae sedis</taxon>
        <taxon>Chytridiomycota</taxon>
        <taxon>Chytridiomycota incertae sedis</taxon>
        <taxon>Neocallimastigomycetes</taxon>
        <taxon>Neocallimastigales</taxon>
        <taxon>Neocallimastigaceae</taxon>
        <taxon>Neocallimastix</taxon>
    </lineage>
</organism>
<dbReference type="InterPro" id="IPR035979">
    <property type="entry name" value="RBD_domain_sf"/>
</dbReference>
<protein>
    <recommendedName>
        <fullName evidence="3 12">Mitochondrial escape protein 2</fullName>
    </recommendedName>
</protein>
<comment type="caution">
    <text evidence="14">The sequence shown here is derived from an EMBL/GenBank/DDBJ whole genome shotgun (WGS) entry which is preliminary data.</text>
</comment>
<keyword evidence="5 12" id="KW-0999">Mitochondrion inner membrane</keyword>
<dbReference type="PANTHER" id="PTHR32198:SF2">
    <property type="entry name" value="MITOCHONDRIAL ESCAPE PROTEIN 2"/>
    <property type="match status" value="1"/>
</dbReference>
<dbReference type="PANTHER" id="PTHR32198">
    <property type="entry name" value="MITOCHONDRIAL ESCAPE PROTEIN 2"/>
    <property type="match status" value="1"/>
</dbReference>
<evidence type="ECO:0000256" key="5">
    <source>
        <dbReference type="ARBA" id="ARBA00022792"/>
    </source>
</evidence>
<keyword evidence="15" id="KW-1185">Reference proteome</keyword>
<evidence type="ECO:0000256" key="11">
    <source>
        <dbReference type="PROSITE-ProRule" id="PRU00176"/>
    </source>
</evidence>
<accession>A0A1Y2AD64</accession>
<evidence type="ECO:0000256" key="1">
    <source>
        <dbReference type="ARBA" id="ARBA00004434"/>
    </source>
</evidence>
<dbReference type="SUPFAM" id="SSF54928">
    <property type="entry name" value="RNA-binding domain, RBD"/>
    <property type="match status" value="1"/>
</dbReference>
<keyword evidence="4" id="KW-0812">Transmembrane</keyword>
<gene>
    <name evidence="14" type="ORF">LY90DRAFT_463965</name>
</gene>
<name>A0A1Y2AD64_9FUNG</name>
<dbReference type="InterPro" id="IPR018850">
    <property type="entry name" value="Mt_escape_2_C"/>
</dbReference>
<keyword evidence="9" id="KW-0472">Membrane</keyword>
<evidence type="ECO:0000313" key="14">
    <source>
        <dbReference type="EMBL" id="ORY20414.1"/>
    </source>
</evidence>
<sequence>MLRLYQKSILNPSSGLFLTTALKTSANTFHLNSNNIINKNHLQKQLRFESTSIDGKKLKENVLWFDNVFPLKVSRFDFRNLFITKRKQIRMMENAKKKLLPAAFPSYFELNGIEPSVKEGGIFVRYSYSGDKNEIIKAIQENLLEKKPRSIYNFRRVRMFEVEGVPFVEDVDSIYPSTRILVNFKGQALDKETLFRNFRKFGPIVEIKVKKNDDKALVVFKSRRSATSAKVCLNDCIIDGTKITIQYDNLTVISAISHLCTHHPKIILPVVVGGFIVLGYYVLDPIRIFFVVNKFTGRYTFYKSRRLRRRGRSGWNPAVLVKLLEKTKKNNENKLTEEQEENLQQIESYLKENPETFILINGPTGSGKSELVQELTRDINNYITIDCEALAMQPDSSKMLSNFASQIGVFPTISTGVISNLFDTLLMNSLGQKNSNTSNTVTKFNEILELLSIAINKINNDIIKKEDKNISINNHPVIIIKDYLGKQKSKHQFIYQQLAEWAANITELQAAHVIFVSPNNAALKKLSNNLSTSIKNIIVSDATPEEALEYVKRRMSKEKVDIYDTEDLMDALTKIGGRMQDLTTYIQKIKSGLSPRDAFNSMINETVLELRKRGFGEDEEEASKMKWSPIQFWKIAQSLGGEEDEISYDNIRFHDIFNGDDSPIRAMEDNELITVIYKDGRPYSIRAYRPLYRSGFKRMMSDSRFSASMCVATSKYLIANETKKIREQEDELSILVNILSGKHGGEGVKSRSNRQELERRIETVISLIRESNDKCNRWQMDGRVCKNLLKSIKSTK</sequence>
<dbReference type="PROSITE" id="PS50102">
    <property type="entry name" value="RRM"/>
    <property type="match status" value="1"/>
</dbReference>
<evidence type="ECO:0000256" key="3">
    <source>
        <dbReference type="ARBA" id="ARBA00020222"/>
    </source>
</evidence>
<comment type="similarity">
    <text evidence="2 12">Belongs to the YME2 family.</text>
</comment>
<dbReference type="Gene3D" id="3.40.50.300">
    <property type="entry name" value="P-loop containing nucleotide triphosphate hydrolases"/>
    <property type="match status" value="1"/>
</dbReference>
<dbReference type="InterPro" id="IPR039627">
    <property type="entry name" value="Yme2_C"/>
</dbReference>
<dbReference type="AlphaFoldDB" id="A0A1Y2AD64"/>
<dbReference type="STRING" id="1754190.A0A1Y2AD64"/>
<dbReference type="Proteomes" id="UP000193920">
    <property type="component" value="Unassembled WGS sequence"/>
</dbReference>
<evidence type="ECO:0000259" key="13">
    <source>
        <dbReference type="PROSITE" id="PS50102"/>
    </source>
</evidence>
<evidence type="ECO:0000256" key="6">
    <source>
        <dbReference type="ARBA" id="ARBA00022946"/>
    </source>
</evidence>
<dbReference type="InterPro" id="IPR027417">
    <property type="entry name" value="P-loop_NTPase"/>
</dbReference>